<keyword evidence="1" id="KW-0812">Transmembrane</keyword>
<gene>
    <name evidence="2" type="ORF">BDP27DRAFT_426794</name>
</gene>
<reference evidence="2" key="1">
    <citation type="submission" date="2020-11" db="EMBL/GenBank/DDBJ databases">
        <authorList>
            <consortium name="DOE Joint Genome Institute"/>
            <person name="Ahrendt S."/>
            <person name="Riley R."/>
            <person name="Andreopoulos W."/>
            <person name="Labutti K."/>
            <person name="Pangilinan J."/>
            <person name="Ruiz-Duenas F.J."/>
            <person name="Barrasa J.M."/>
            <person name="Sanchez-Garcia M."/>
            <person name="Camarero S."/>
            <person name="Miyauchi S."/>
            <person name="Serrano A."/>
            <person name="Linde D."/>
            <person name="Babiker R."/>
            <person name="Drula E."/>
            <person name="Ayuso-Fernandez I."/>
            <person name="Pacheco R."/>
            <person name="Padilla G."/>
            <person name="Ferreira P."/>
            <person name="Barriuso J."/>
            <person name="Kellner H."/>
            <person name="Castanera R."/>
            <person name="Alfaro M."/>
            <person name="Ramirez L."/>
            <person name="Pisabarro A.G."/>
            <person name="Kuo A."/>
            <person name="Tritt A."/>
            <person name="Lipzen A."/>
            <person name="He G."/>
            <person name="Yan M."/>
            <person name="Ng V."/>
            <person name="Cullen D."/>
            <person name="Martin F."/>
            <person name="Rosso M.-N."/>
            <person name="Henrissat B."/>
            <person name="Hibbett D."/>
            <person name="Martinez A.T."/>
            <person name="Grigoriev I.V."/>
        </authorList>
    </citation>
    <scope>NUCLEOTIDE SEQUENCE</scope>
    <source>
        <strain evidence="2">AH 40177</strain>
    </source>
</reference>
<dbReference type="AlphaFoldDB" id="A0A9P5Q2D8"/>
<comment type="caution">
    <text evidence="2">The sequence shown here is derived from an EMBL/GenBank/DDBJ whole genome shotgun (WGS) entry which is preliminary data.</text>
</comment>
<keyword evidence="1" id="KW-0472">Membrane</keyword>
<organism evidence="2 3">
    <name type="scientific">Rhodocollybia butyracea</name>
    <dbReference type="NCBI Taxonomy" id="206335"/>
    <lineage>
        <taxon>Eukaryota</taxon>
        <taxon>Fungi</taxon>
        <taxon>Dikarya</taxon>
        <taxon>Basidiomycota</taxon>
        <taxon>Agaricomycotina</taxon>
        <taxon>Agaricomycetes</taxon>
        <taxon>Agaricomycetidae</taxon>
        <taxon>Agaricales</taxon>
        <taxon>Marasmiineae</taxon>
        <taxon>Omphalotaceae</taxon>
        <taxon>Rhodocollybia</taxon>
    </lineage>
</organism>
<name>A0A9P5Q2D8_9AGAR</name>
<accession>A0A9P5Q2D8</accession>
<keyword evidence="1" id="KW-1133">Transmembrane helix</keyword>
<evidence type="ECO:0000313" key="3">
    <source>
        <dbReference type="Proteomes" id="UP000772434"/>
    </source>
</evidence>
<sequence length="175" mass="20028">MLSGCKHSNRYHGLALKFNRLLHDDLLERYSCFSLSSIVLGKSGNGCYFRRSKPCGTLELSIPIRCCISCYFLNQLAYLGRQVYTLRRYNPIPQVLIAKQELLLELPYSQTPSLSSITTLHCPSKTIILLGFLFIDYHISSYIFIFLHRYPSNVTSAMTFVGTVGTYIYIYIVQT</sequence>
<feature type="transmembrane region" description="Helical" evidence="1">
    <location>
        <begin position="154"/>
        <end position="173"/>
    </location>
</feature>
<feature type="transmembrane region" description="Helical" evidence="1">
    <location>
        <begin position="127"/>
        <end position="148"/>
    </location>
</feature>
<dbReference type="Proteomes" id="UP000772434">
    <property type="component" value="Unassembled WGS sequence"/>
</dbReference>
<protein>
    <submittedName>
        <fullName evidence="2">Uncharacterized protein</fullName>
    </submittedName>
</protein>
<keyword evidence="3" id="KW-1185">Reference proteome</keyword>
<dbReference type="EMBL" id="JADNRY010000025">
    <property type="protein sequence ID" value="KAF9072325.1"/>
    <property type="molecule type" value="Genomic_DNA"/>
</dbReference>
<evidence type="ECO:0000313" key="2">
    <source>
        <dbReference type="EMBL" id="KAF9072325.1"/>
    </source>
</evidence>
<proteinExistence type="predicted"/>
<evidence type="ECO:0000256" key="1">
    <source>
        <dbReference type="SAM" id="Phobius"/>
    </source>
</evidence>